<feature type="transmembrane region" description="Helical" evidence="1">
    <location>
        <begin position="61"/>
        <end position="82"/>
    </location>
</feature>
<feature type="transmembrane region" description="Helical" evidence="1">
    <location>
        <begin position="21"/>
        <end position="41"/>
    </location>
</feature>
<dbReference type="Proteomes" id="UP001179363">
    <property type="component" value="Unassembled WGS sequence"/>
</dbReference>
<gene>
    <name evidence="3" type="ORF">L1I30_09120</name>
</gene>
<keyword evidence="1" id="KW-1133">Transmembrane helix</keyword>
<organism evidence="3 4">
    <name type="scientific">Gillisia lutea</name>
    <dbReference type="NCBI Taxonomy" id="2909668"/>
    <lineage>
        <taxon>Bacteria</taxon>
        <taxon>Pseudomonadati</taxon>
        <taxon>Bacteroidota</taxon>
        <taxon>Flavobacteriia</taxon>
        <taxon>Flavobacteriales</taxon>
        <taxon>Flavobacteriaceae</taxon>
        <taxon>Gillisia</taxon>
    </lineage>
</organism>
<keyword evidence="4" id="KW-1185">Reference proteome</keyword>
<sequence>MREQNQQRMSYEQAKKRVKRIRGFYIHLVIYIVVNTAILIFDSNRKIFVDGNLQFWGIANLFFWGIGLFAHWASVFGPNVFLTKRWEERKIKELMEKDSYEQKKWK</sequence>
<protein>
    <submittedName>
        <fullName evidence="3">2TM domain-containing protein</fullName>
    </submittedName>
</protein>
<keyword evidence="1" id="KW-0472">Membrane</keyword>
<dbReference type="InterPro" id="IPR025698">
    <property type="entry name" value="2TM_dom"/>
</dbReference>
<dbReference type="Pfam" id="PF13239">
    <property type="entry name" value="2TM"/>
    <property type="match status" value="1"/>
</dbReference>
<name>A0ABS9EG13_9FLAO</name>
<keyword evidence="1" id="KW-0812">Transmembrane</keyword>
<dbReference type="EMBL" id="JAKGTH010000008">
    <property type="protein sequence ID" value="MCF4101825.1"/>
    <property type="molecule type" value="Genomic_DNA"/>
</dbReference>
<accession>A0ABS9EG13</accession>
<reference evidence="3" key="1">
    <citation type="submission" date="2022-01" db="EMBL/GenBank/DDBJ databases">
        <title>Gillisia lutea sp. nov., isolated from marine plastic residues from the Malvarosa beach (Valencia, Spain).</title>
        <authorList>
            <person name="Vidal-Verdu A."/>
            <person name="Molina-Menor E."/>
            <person name="Satari L."/>
            <person name="Pascual J."/>
            <person name="Pereto J."/>
            <person name="Porcar M."/>
        </authorList>
    </citation>
    <scope>NUCLEOTIDE SEQUENCE</scope>
    <source>
        <strain evidence="3">M10.2A</strain>
    </source>
</reference>
<evidence type="ECO:0000313" key="4">
    <source>
        <dbReference type="Proteomes" id="UP001179363"/>
    </source>
</evidence>
<evidence type="ECO:0000313" key="3">
    <source>
        <dbReference type="EMBL" id="MCF4101825.1"/>
    </source>
</evidence>
<comment type="caution">
    <text evidence="3">The sequence shown here is derived from an EMBL/GenBank/DDBJ whole genome shotgun (WGS) entry which is preliminary data.</text>
</comment>
<proteinExistence type="predicted"/>
<dbReference type="RefSeq" id="WP_236133969.1">
    <property type="nucleotide sequence ID" value="NZ_JAKGTH010000008.1"/>
</dbReference>
<feature type="domain" description="2TM" evidence="2">
    <location>
        <begin position="12"/>
        <end position="96"/>
    </location>
</feature>
<evidence type="ECO:0000259" key="2">
    <source>
        <dbReference type="Pfam" id="PF13239"/>
    </source>
</evidence>
<evidence type="ECO:0000256" key="1">
    <source>
        <dbReference type="SAM" id="Phobius"/>
    </source>
</evidence>